<name>A0ABU2SHD9_9ACTN</name>
<comment type="caution">
    <text evidence="3">The sequence shown here is derived from an EMBL/GenBank/DDBJ whole genome shotgun (WGS) entry which is preliminary data.</text>
</comment>
<keyword evidence="2" id="KW-1133">Transmembrane helix</keyword>
<proteinExistence type="predicted"/>
<keyword evidence="2" id="KW-0472">Membrane</keyword>
<feature type="transmembrane region" description="Helical" evidence="2">
    <location>
        <begin position="41"/>
        <end position="64"/>
    </location>
</feature>
<dbReference type="RefSeq" id="WP_311608027.1">
    <property type="nucleotide sequence ID" value="NZ_JAVRFI010000002.1"/>
</dbReference>
<keyword evidence="2" id="KW-0812">Transmembrane</keyword>
<evidence type="ECO:0000256" key="1">
    <source>
        <dbReference type="SAM" id="MobiDB-lite"/>
    </source>
</evidence>
<feature type="compositionally biased region" description="Basic and acidic residues" evidence="1">
    <location>
        <begin position="121"/>
        <end position="161"/>
    </location>
</feature>
<evidence type="ECO:0000313" key="4">
    <source>
        <dbReference type="Proteomes" id="UP001180531"/>
    </source>
</evidence>
<organism evidence="3 4">
    <name type="scientific">Streptomyces hesseae</name>
    <dbReference type="NCBI Taxonomy" id="3075519"/>
    <lineage>
        <taxon>Bacteria</taxon>
        <taxon>Bacillati</taxon>
        <taxon>Actinomycetota</taxon>
        <taxon>Actinomycetes</taxon>
        <taxon>Kitasatosporales</taxon>
        <taxon>Streptomycetaceae</taxon>
        <taxon>Streptomyces</taxon>
    </lineage>
</organism>
<keyword evidence="4" id="KW-1185">Reference proteome</keyword>
<feature type="transmembrane region" description="Helical" evidence="2">
    <location>
        <begin position="7"/>
        <end position="29"/>
    </location>
</feature>
<feature type="region of interest" description="Disordered" evidence="1">
    <location>
        <begin position="72"/>
        <end position="176"/>
    </location>
</feature>
<evidence type="ECO:0000313" key="3">
    <source>
        <dbReference type="EMBL" id="MDT0448312.1"/>
    </source>
</evidence>
<accession>A0ABU2SHD9</accession>
<reference evidence="3" key="1">
    <citation type="submission" date="2024-05" db="EMBL/GenBank/DDBJ databases">
        <title>30 novel species of actinomycetes from the DSMZ collection.</title>
        <authorList>
            <person name="Nouioui I."/>
        </authorList>
    </citation>
    <scope>NUCLEOTIDE SEQUENCE</scope>
    <source>
        <strain evidence="3">DSM 40473</strain>
    </source>
</reference>
<dbReference type="Proteomes" id="UP001180531">
    <property type="component" value="Unassembled WGS sequence"/>
</dbReference>
<feature type="compositionally biased region" description="Basic residues" evidence="1">
    <location>
        <begin position="162"/>
        <end position="176"/>
    </location>
</feature>
<evidence type="ECO:0000256" key="2">
    <source>
        <dbReference type="SAM" id="Phobius"/>
    </source>
</evidence>
<sequence>MGYVVAAARAAAVVVATWLALFVLMVLLGSLLQGPRPHGTLWSTVVMLWLLSLLLGPLVACVALRRWIAGGRAGSPDEPLPPGPYARAEQDTPQSGGHTWRTDAPPPPQSDEQRNFQTPRAAEDPDAEARRQARAEAERKHAEAERARAQAERARKEEARRRAARNRRLRERGRRY</sequence>
<protein>
    <recommendedName>
        <fullName evidence="5">Integral membrane protein</fullName>
    </recommendedName>
</protein>
<gene>
    <name evidence="3" type="ORF">RM609_04255</name>
</gene>
<evidence type="ECO:0008006" key="5">
    <source>
        <dbReference type="Google" id="ProtNLM"/>
    </source>
</evidence>
<dbReference type="EMBL" id="JAVRFI010000002">
    <property type="protein sequence ID" value="MDT0448312.1"/>
    <property type="molecule type" value="Genomic_DNA"/>
</dbReference>